<name>A0A0A6ZV84_SHIDY</name>
<dbReference type="PATRIC" id="fig|754093.4.peg.2673"/>
<dbReference type="HOGENOM" id="CLU_200568_0_0_6"/>
<dbReference type="EMBL" id="CP006736">
    <property type="protein sequence ID" value="AHA65571.1"/>
    <property type="molecule type" value="Genomic_DNA"/>
</dbReference>
<dbReference type="KEGG" id="sdz:Asd1617_02744"/>
<keyword evidence="1" id="KW-0560">Oxidoreductase</keyword>
<reference evidence="1 2" key="1">
    <citation type="submission" date="2013-09" db="EMBL/GenBank/DDBJ databases">
        <title>Comparative genomics of Sd1617 to representative strains in evaluating its pathogenesis.</title>
        <authorList>
            <person name="Aksomboon Vongsawan A."/>
            <person name="Kapatral V."/>
            <person name="Vaisvil B."/>
            <person name="Serichantalergs O."/>
            <person name="Hale T.L."/>
            <person name="Mason C.J."/>
        </authorList>
    </citation>
    <scope>NUCLEOTIDE SEQUENCE [LARGE SCALE GENOMIC DNA]</scope>
    <source>
        <strain evidence="1 2">1617</strain>
    </source>
</reference>
<evidence type="ECO:0000313" key="2">
    <source>
        <dbReference type="Proteomes" id="UP000031647"/>
    </source>
</evidence>
<sequence length="74" mass="8188">MVNKFKGVTLTTPLKKIVIVGGGAGGLEMATQLGHKLGRKKKPKLRWSIVTTATCGNRYCTKWRLARLMKASMR</sequence>
<organism evidence="1 2">
    <name type="scientific">Shigella dysenteriae 1617</name>
    <dbReference type="NCBI Taxonomy" id="754093"/>
    <lineage>
        <taxon>Bacteria</taxon>
        <taxon>Pseudomonadati</taxon>
        <taxon>Pseudomonadota</taxon>
        <taxon>Gammaproteobacteria</taxon>
        <taxon>Enterobacterales</taxon>
        <taxon>Enterobacteriaceae</taxon>
        <taxon>Shigella</taxon>
    </lineage>
</organism>
<gene>
    <name evidence="1" type="ORF">Asd1617_02744</name>
</gene>
<dbReference type="Proteomes" id="UP000031647">
    <property type="component" value="Chromosome"/>
</dbReference>
<dbReference type="GO" id="GO:0016491">
    <property type="term" value="F:oxidoreductase activity"/>
    <property type="evidence" value="ECO:0007669"/>
    <property type="project" value="UniProtKB-KW"/>
</dbReference>
<dbReference type="Gene3D" id="3.50.50.100">
    <property type="match status" value="1"/>
</dbReference>
<dbReference type="EC" id="1.6.99.3" evidence="1"/>
<evidence type="ECO:0000313" key="1">
    <source>
        <dbReference type="EMBL" id="AHA65571.1"/>
    </source>
</evidence>
<dbReference type="InterPro" id="IPR036188">
    <property type="entry name" value="FAD/NAD-bd_sf"/>
</dbReference>
<accession>A0A0A6ZV84</accession>
<dbReference type="SUPFAM" id="SSF51905">
    <property type="entry name" value="FAD/NAD(P)-binding domain"/>
    <property type="match status" value="1"/>
</dbReference>
<protein>
    <submittedName>
        <fullName evidence="1">NADH dehydrogenase</fullName>
        <ecNumber evidence="1">1.6.99.3</ecNumber>
    </submittedName>
</protein>
<dbReference type="AlphaFoldDB" id="A0A0A6ZV84"/>
<proteinExistence type="predicted"/>